<protein>
    <submittedName>
        <fullName evidence="1">Uncharacterized protein</fullName>
    </submittedName>
</protein>
<reference evidence="1" key="1">
    <citation type="submission" date="2020-07" db="EMBL/GenBank/DDBJ databases">
        <title>Huge and variable diversity of episymbiotic CPR bacteria and DPANN archaea in groundwater ecosystems.</title>
        <authorList>
            <person name="He C.Y."/>
            <person name="Keren R."/>
            <person name="Whittaker M."/>
            <person name="Farag I.F."/>
            <person name="Doudna J."/>
            <person name="Cate J.H.D."/>
            <person name="Banfield J.F."/>
        </authorList>
    </citation>
    <scope>NUCLEOTIDE SEQUENCE</scope>
    <source>
        <strain evidence="1">NC_groundwater_17_Pr7_B-0.1um_64_12</strain>
    </source>
</reference>
<dbReference type="AlphaFoldDB" id="A0A931PUJ3"/>
<gene>
    <name evidence="1" type="ORF">HYR64_10380</name>
</gene>
<evidence type="ECO:0000313" key="2">
    <source>
        <dbReference type="Proteomes" id="UP000727962"/>
    </source>
</evidence>
<dbReference type="EMBL" id="JACOSL010000064">
    <property type="protein sequence ID" value="MBI1757499.1"/>
    <property type="molecule type" value="Genomic_DNA"/>
</dbReference>
<comment type="caution">
    <text evidence="1">The sequence shown here is derived from an EMBL/GenBank/DDBJ whole genome shotgun (WGS) entry which is preliminary data.</text>
</comment>
<proteinExistence type="predicted"/>
<dbReference type="Proteomes" id="UP000727962">
    <property type="component" value="Unassembled WGS sequence"/>
</dbReference>
<name>A0A931PUJ3_FIMGI</name>
<evidence type="ECO:0000313" key="1">
    <source>
        <dbReference type="EMBL" id="MBI1757499.1"/>
    </source>
</evidence>
<sequence>MRGWTVAFGLGVAAFAGAQAPDVLLHVDARLNYRSFNDGGTGLRWYDTLGRPSTAGVLLKVEPGLRMVVSQRFERIPGDGDPDQLDEYYVEETGNWRFGKQYLPIGLVNLVRESVVAVRSDASLRFAHLPMSFLVCDGGSGRPRGIVAQIRSVVGLSVAAGDHFGVSAATLALVRRPEDSSGIGHGYREVFAADYEVSGGPAVVKAEFVSLHQPNEPPEVEGNFFDVSVTLRSEDRRTLGAGVTRALDADTTVLRAFANWPVATNLSLEPLLREKDGKAYDFAVSLRLKF</sequence>
<organism evidence="1 2">
    <name type="scientific">Fimbriimonas ginsengisoli</name>
    <dbReference type="NCBI Taxonomy" id="1005039"/>
    <lineage>
        <taxon>Bacteria</taxon>
        <taxon>Bacillati</taxon>
        <taxon>Armatimonadota</taxon>
        <taxon>Fimbriimonadia</taxon>
        <taxon>Fimbriimonadales</taxon>
        <taxon>Fimbriimonadaceae</taxon>
        <taxon>Fimbriimonas</taxon>
    </lineage>
</organism>
<accession>A0A931PUJ3</accession>